<dbReference type="AlphaFoldDB" id="A0A180GU09"/>
<keyword evidence="1" id="KW-0732">Signal</keyword>
<protein>
    <submittedName>
        <fullName evidence="2 3">Uncharacterized protein</fullName>
    </submittedName>
</protein>
<reference evidence="2" key="2">
    <citation type="submission" date="2016-05" db="EMBL/GenBank/DDBJ databases">
        <title>Comparative analysis highlights variable genome content of wheat rusts and divergence of the mating loci.</title>
        <authorList>
            <person name="Cuomo C.A."/>
            <person name="Bakkeren G."/>
            <person name="Szabo L."/>
            <person name="Khalil H."/>
            <person name="Joly D."/>
            <person name="Goldberg J."/>
            <person name="Young S."/>
            <person name="Zeng Q."/>
            <person name="Fellers J."/>
        </authorList>
    </citation>
    <scope>NUCLEOTIDE SEQUENCE [LARGE SCALE GENOMIC DNA]</scope>
    <source>
        <strain evidence="2">1-1 BBBD Race 1</strain>
    </source>
</reference>
<proteinExistence type="predicted"/>
<dbReference type="VEuPathDB" id="FungiDB:PTTG_04892"/>
<dbReference type="EMBL" id="ADAS02000025">
    <property type="protein sequence ID" value="OAV95869.1"/>
    <property type="molecule type" value="Genomic_DNA"/>
</dbReference>
<feature type="signal peptide" evidence="1">
    <location>
        <begin position="1"/>
        <end position="19"/>
    </location>
</feature>
<evidence type="ECO:0000313" key="2">
    <source>
        <dbReference type="EMBL" id="OAV95869.1"/>
    </source>
</evidence>
<dbReference type="EnsemblFungi" id="PTTG_04892-t43_1">
    <property type="protein sequence ID" value="PTTG_04892-t43_1-p1"/>
    <property type="gene ID" value="PTTG_04892"/>
</dbReference>
<reference evidence="3 4" key="3">
    <citation type="journal article" date="2017" name="G3 (Bethesda)">
        <title>Comparative analysis highlights variable genome content of wheat rusts and divergence of the mating loci.</title>
        <authorList>
            <person name="Cuomo C.A."/>
            <person name="Bakkeren G."/>
            <person name="Khalil H.B."/>
            <person name="Panwar V."/>
            <person name="Joly D."/>
            <person name="Linning R."/>
            <person name="Sakthikumar S."/>
            <person name="Song X."/>
            <person name="Adiconis X."/>
            <person name="Fan L."/>
            <person name="Goldberg J.M."/>
            <person name="Levin J.Z."/>
            <person name="Young S."/>
            <person name="Zeng Q."/>
            <person name="Anikster Y."/>
            <person name="Bruce M."/>
            <person name="Wang M."/>
            <person name="Yin C."/>
            <person name="McCallum B."/>
            <person name="Szabo L.J."/>
            <person name="Hulbert S."/>
            <person name="Chen X."/>
            <person name="Fellers J.P."/>
        </authorList>
    </citation>
    <scope>NUCLEOTIDE SEQUENCE</scope>
    <source>
        <strain evidence="4">Isolate 1-1 / race 1 (BBBD)</strain>
        <strain evidence="3">isolate 1-1 / race 1 (BBBD)</strain>
    </source>
</reference>
<reference evidence="2" key="1">
    <citation type="submission" date="2009-11" db="EMBL/GenBank/DDBJ databases">
        <authorList>
            <consortium name="The Broad Institute Genome Sequencing Platform"/>
            <person name="Ward D."/>
            <person name="Feldgarden M."/>
            <person name="Earl A."/>
            <person name="Young S.K."/>
            <person name="Zeng Q."/>
            <person name="Koehrsen M."/>
            <person name="Alvarado L."/>
            <person name="Berlin A."/>
            <person name="Bochicchio J."/>
            <person name="Borenstein D."/>
            <person name="Chapman S.B."/>
            <person name="Chen Z."/>
            <person name="Engels R."/>
            <person name="Freedman E."/>
            <person name="Gellesch M."/>
            <person name="Goldberg J."/>
            <person name="Griggs A."/>
            <person name="Gujja S."/>
            <person name="Heilman E."/>
            <person name="Heiman D."/>
            <person name="Hepburn T."/>
            <person name="Howarth C."/>
            <person name="Jen D."/>
            <person name="Larson L."/>
            <person name="Lewis B."/>
            <person name="Mehta T."/>
            <person name="Park D."/>
            <person name="Pearson M."/>
            <person name="Roberts A."/>
            <person name="Saif S."/>
            <person name="Shea T."/>
            <person name="Shenoy N."/>
            <person name="Sisk P."/>
            <person name="Stolte C."/>
            <person name="Sykes S."/>
            <person name="Thomson T."/>
            <person name="Walk T."/>
            <person name="White J."/>
            <person name="Yandava C."/>
            <person name="Izard J."/>
            <person name="Baranova O.V."/>
            <person name="Blanton J.M."/>
            <person name="Tanner A.C."/>
            <person name="Dewhirst F.E."/>
            <person name="Haas B."/>
            <person name="Nusbaum C."/>
            <person name="Birren B."/>
        </authorList>
    </citation>
    <scope>NUCLEOTIDE SEQUENCE [LARGE SCALE GENOMIC DNA]</scope>
    <source>
        <strain evidence="2">1-1 BBBD Race 1</strain>
    </source>
</reference>
<feature type="chain" id="PRO_5008110297" evidence="1">
    <location>
        <begin position="20"/>
        <end position="193"/>
    </location>
</feature>
<sequence>MVAFKFAATLFLAISLAAAHPINEQLVGRQLPSQVVTTTSSYQKLTSEISQLQESISSGGISRSEARQKMEAIYSSATQTLSTAGSCGACWGSGAVNNVSSSASQTYQAFSRLAQTVNQVYGDAAPDVFSPVARLDPLINQNLNKFSQSGAAINSFLPQGGQAFGRLGLWQTANFANQFSSNSQSGTNFRTGF</sequence>
<name>A0A180GU09_PUCT1</name>
<keyword evidence="4" id="KW-1185">Reference proteome</keyword>
<evidence type="ECO:0000313" key="3">
    <source>
        <dbReference type="EnsemblFungi" id="PTTG_04892-t43_1-p1"/>
    </source>
</evidence>
<evidence type="ECO:0000313" key="4">
    <source>
        <dbReference type="Proteomes" id="UP000005240"/>
    </source>
</evidence>
<accession>A0A180GU09</accession>
<organism evidence="2">
    <name type="scientific">Puccinia triticina (isolate 1-1 / race 1 (BBBD))</name>
    <name type="common">Brown leaf rust fungus</name>
    <dbReference type="NCBI Taxonomy" id="630390"/>
    <lineage>
        <taxon>Eukaryota</taxon>
        <taxon>Fungi</taxon>
        <taxon>Dikarya</taxon>
        <taxon>Basidiomycota</taxon>
        <taxon>Pucciniomycotina</taxon>
        <taxon>Pucciniomycetes</taxon>
        <taxon>Pucciniales</taxon>
        <taxon>Pucciniaceae</taxon>
        <taxon>Puccinia</taxon>
    </lineage>
</organism>
<dbReference type="Proteomes" id="UP000005240">
    <property type="component" value="Unassembled WGS sequence"/>
</dbReference>
<reference evidence="3" key="4">
    <citation type="submission" date="2025-05" db="UniProtKB">
        <authorList>
            <consortium name="EnsemblFungi"/>
        </authorList>
    </citation>
    <scope>IDENTIFICATION</scope>
    <source>
        <strain evidence="3">isolate 1-1 / race 1 (BBBD)</strain>
    </source>
</reference>
<gene>
    <name evidence="2" type="ORF">PTTG_04892</name>
</gene>
<evidence type="ECO:0000256" key="1">
    <source>
        <dbReference type="SAM" id="SignalP"/>
    </source>
</evidence>